<evidence type="ECO:0000313" key="4">
    <source>
        <dbReference type="EMBL" id="THZ79465.1"/>
    </source>
</evidence>
<protein>
    <recommendedName>
        <fullName evidence="6">BZIP domain-containing protein</fullName>
    </recommendedName>
</protein>
<comment type="subcellular location">
    <subcellularLocation>
        <location evidence="1">Nucleus</location>
    </subcellularLocation>
</comment>
<sequence length="732" mass="79346">MAQVNMQSMSPDEPLADNNPALMYTSPESQHSSDRSPLSNFGFLKNLSLDKKQTKDGAAPKRRGPKPDSKPALTRRQELNRQAQRTHRERKEMYIKALEHEVLRLKELYGSSISDREAVVTENKRLKELLLAHGIPLDSLQSLPAMRGMPASYNGSSSGSISGSYRQDSSTAGFSPPPLRSQDSKPPMASAGQLPGQHLDYDQIGIDFVLTLERPCMDHMQYLVVRSHNPEGQPFHHPMERPDDTEYDHMCGHALMATCPPPSHIMNKPGDPYGHRMPDLKAPDLMKLLDLSAQLPLEGELTPVMAWLLLLQNSRVSEMTAQDFELVKADLAGKVRCYGFGAVLEEFEVRDALSNLFIAKENMSLPETKYPTQATRNNVRGRTRTPRNKHSLLEVQRTRLQTRIDMASAHDLSAWDKDGRVFLFTSLTAGSSHIITATSRIETILNANRIPFLAIDTATNESARRLWGRRAAGKKLPGLVKEGFVIADLDEVEEWNEFGEIKENIGDVPPASSAPAPGGEAVTTRATMHPTTTAQPPAPLPVKPTATAANKSASDKTDPLQTPMANLSMKEAATEAAAIGAARKGPAPGINDTKVAPLKSSLAEADAATKPETVNSSSDTKAETIDAAKDTPSQTSSPAESSEAPESSKAPEPAPLSAVESSDDLAAAVATPAGTIQQKHRGSSVSNANPEEIKELEQSSAIPEADDEDEEQPKTQEQEAAVADKASVSVQD</sequence>
<dbReference type="Proteomes" id="UP000309734">
    <property type="component" value="Unassembled WGS sequence"/>
</dbReference>
<keyword evidence="2" id="KW-0539">Nucleus</keyword>
<dbReference type="EMBL" id="QZBS01000004">
    <property type="protein sequence ID" value="THZ79465.1"/>
    <property type="molecule type" value="Genomic_DNA"/>
</dbReference>
<dbReference type="InterPro" id="IPR036249">
    <property type="entry name" value="Thioredoxin-like_sf"/>
</dbReference>
<feature type="compositionally biased region" description="Basic and acidic residues" evidence="3">
    <location>
        <begin position="48"/>
        <end position="79"/>
    </location>
</feature>
<feature type="region of interest" description="Disordered" evidence="3">
    <location>
        <begin position="1"/>
        <end position="89"/>
    </location>
</feature>
<dbReference type="GO" id="GO:0090575">
    <property type="term" value="C:RNA polymerase II transcription regulator complex"/>
    <property type="evidence" value="ECO:0007669"/>
    <property type="project" value="TreeGrafter"/>
</dbReference>
<dbReference type="Gene3D" id="1.20.5.170">
    <property type="match status" value="1"/>
</dbReference>
<feature type="compositionally biased region" description="Basic and acidic residues" evidence="3">
    <location>
        <begin position="620"/>
        <end position="629"/>
    </location>
</feature>
<proteinExistence type="predicted"/>
<gene>
    <name evidence="4" type="ORF">D6C85_00457</name>
</gene>
<dbReference type="SUPFAM" id="SSF57959">
    <property type="entry name" value="Leucine zipper domain"/>
    <property type="match status" value="1"/>
</dbReference>
<evidence type="ECO:0000256" key="2">
    <source>
        <dbReference type="ARBA" id="ARBA00023242"/>
    </source>
</evidence>
<evidence type="ECO:0000256" key="3">
    <source>
        <dbReference type="SAM" id="MobiDB-lite"/>
    </source>
</evidence>
<evidence type="ECO:0000256" key="1">
    <source>
        <dbReference type="ARBA" id="ARBA00004123"/>
    </source>
</evidence>
<dbReference type="CDD" id="cd14688">
    <property type="entry name" value="bZIP_YAP"/>
    <property type="match status" value="1"/>
</dbReference>
<dbReference type="PANTHER" id="PTHR40621">
    <property type="entry name" value="TRANSCRIPTION FACTOR KAPC-RELATED"/>
    <property type="match status" value="1"/>
</dbReference>
<feature type="region of interest" description="Disordered" evidence="3">
    <location>
        <begin position="151"/>
        <end position="196"/>
    </location>
</feature>
<dbReference type="AlphaFoldDB" id="A0A4S9KQP9"/>
<comment type="caution">
    <text evidence="4">The sequence shown here is derived from an EMBL/GenBank/DDBJ whole genome shotgun (WGS) entry which is preliminary data.</text>
</comment>
<dbReference type="SUPFAM" id="SSF52833">
    <property type="entry name" value="Thioredoxin-like"/>
    <property type="match status" value="1"/>
</dbReference>
<dbReference type="Gene3D" id="3.40.30.10">
    <property type="entry name" value="Glutaredoxin"/>
    <property type="match status" value="1"/>
</dbReference>
<evidence type="ECO:0000313" key="5">
    <source>
        <dbReference type="Proteomes" id="UP000309734"/>
    </source>
</evidence>
<feature type="region of interest" description="Disordered" evidence="3">
    <location>
        <begin position="530"/>
        <end position="562"/>
    </location>
</feature>
<dbReference type="GO" id="GO:0000976">
    <property type="term" value="F:transcription cis-regulatory region binding"/>
    <property type="evidence" value="ECO:0007669"/>
    <property type="project" value="InterPro"/>
</dbReference>
<dbReference type="GO" id="GO:0001228">
    <property type="term" value="F:DNA-binding transcription activator activity, RNA polymerase II-specific"/>
    <property type="evidence" value="ECO:0007669"/>
    <property type="project" value="TreeGrafter"/>
</dbReference>
<dbReference type="InterPro" id="IPR046347">
    <property type="entry name" value="bZIP_sf"/>
</dbReference>
<feature type="compositionally biased region" description="Low complexity" evidence="3">
    <location>
        <begin position="152"/>
        <end position="170"/>
    </location>
</feature>
<feature type="compositionally biased region" description="Polar residues" evidence="3">
    <location>
        <begin position="26"/>
        <end position="39"/>
    </location>
</feature>
<name>A0A4S9KQP9_AURPU</name>
<evidence type="ECO:0008006" key="6">
    <source>
        <dbReference type="Google" id="ProtNLM"/>
    </source>
</evidence>
<feature type="region of interest" description="Disordered" evidence="3">
    <location>
        <begin position="602"/>
        <end position="732"/>
    </location>
</feature>
<accession>A0A4S9KQP9</accession>
<feature type="compositionally biased region" description="Low complexity" evidence="3">
    <location>
        <begin position="636"/>
        <end position="658"/>
    </location>
</feature>
<reference evidence="4 5" key="1">
    <citation type="submission" date="2018-10" db="EMBL/GenBank/DDBJ databases">
        <title>Fifty Aureobasidium pullulans genomes reveal a recombining polyextremotolerant generalist.</title>
        <authorList>
            <person name="Gostincar C."/>
            <person name="Turk M."/>
            <person name="Zajc J."/>
            <person name="Gunde-Cimerman N."/>
        </authorList>
    </citation>
    <scope>NUCLEOTIDE SEQUENCE [LARGE SCALE GENOMIC DNA]</scope>
    <source>
        <strain evidence="4 5">EXF-3519</strain>
    </source>
</reference>
<feature type="compositionally biased region" description="Polar residues" evidence="3">
    <location>
        <begin position="1"/>
        <end position="10"/>
    </location>
</feature>
<organism evidence="4 5">
    <name type="scientific">Aureobasidium pullulans</name>
    <name type="common">Black yeast</name>
    <name type="synonym">Pullularia pullulans</name>
    <dbReference type="NCBI Taxonomy" id="5580"/>
    <lineage>
        <taxon>Eukaryota</taxon>
        <taxon>Fungi</taxon>
        <taxon>Dikarya</taxon>
        <taxon>Ascomycota</taxon>
        <taxon>Pezizomycotina</taxon>
        <taxon>Dothideomycetes</taxon>
        <taxon>Dothideomycetidae</taxon>
        <taxon>Dothideales</taxon>
        <taxon>Saccotheciaceae</taxon>
        <taxon>Aureobasidium</taxon>
    </lineage>
</organism>
<dbReference type="InterPro" id="IPR050936">
    <property type="entry name" value="AP-1-like"/>
</dbReference>
<dbReference type="PANTHER" id="PTHR40621:SF6">
    <property type="entry name" value="AP-1-LIKE TRANSCRIPTION FACTOR YAP1-RELATED"/>
    <property type="match status" value="1"/>
</dbReference>